<dbReference type="GO" id="GO:0017070">
    <property type="term" value="F:U6 snRNA binding"/>
    <property type="evidence" value="ECO:0007669"/>
    <property type="project" value="TreeGrafter"/>
</dbReference>
<protein>
    <recommendedName>
        <fullName evidence="3">STL11/RBM22-like N-terminal domain-containing protein</fullName>
    </recommendedName>
</protein>
<dbReference type="PANTHER" id="PTHR14089">
    <property type="entry name" value="PRE-MRNA-SPLICING FACTOR RBM22"/>
    <property type="match status" value="1"/>
</dbReference>
<feature type="region of interest" description="Disordered" evidence="2">
    <location>
        <begin position="296"/>
        <end position="323"/>
    </location>
</feature>
<evidence type="ECO:0000313" key="4">
    <source>
        <dbReference type="EMBL" id="GHP11512.1"/>
    </source>
</evidence>
<evidence type="ECO:0000259" key="3">
    <source>
        <dbReference type="Pfam" id="PF21369"/>
    </source>
</evidence>
<dbReference type="InterPro" id="IPR039171">
    <property type="entry name" value="Cwc2/Slt11"/>
</dbReference>
<feature type="domain" description="STL11/RBM22-like N-terminal" evidence="3">
    <location>
        <begin position="36"/>
        <end position="109"/>
    </location>
</feature>
<keyword evidence="1" id="KW-0694">RNA-binding</keyword>
<sequence length="355" mass="37818">MASSHHQHQQPARPSQQTSRMAASSSIDNKDSVDFPLVCETCLGPNPYVRMLKYPNHKECPITSRPFTVFRFRPGGSESRYKSTVISKEAAKIKNVCQVCLFDLEYGLPSSVVSTLGAGPASAAIDAPRSAVNKEYFYEGLATNTIGAGAGAGTRAIAAAEAATTPENDEHLRRLARNRAPDYRRNKHKLCSFWLAKSCTRCQDGHSCTYRPCNGDWDFVELSEEENAELQKILQEDGVSGAMRRDDEVMTRLRKALHRSFNGNVKSKISSRYHGKNDAMASAMLAKVEERKAAAAEAGGGGGSGGGGVGGQHDASAAAHSEGAAAAAAGAAAAYPSMRADAAGSVHAAKRARKE</sequence>
<dbReference type="PANTHER" id="PTHR14089:SF6">
    <property type="entry name" value="PRE-MRNA-SPLICING FACTOR RBM22"/>
    <property type="match status" value="1"/>
</dbReference>
<dbReference type="Pfam" id="PF21369">
    <property type="entry name" value="STL11_N"/>
    <property type="match status" value="1"/>
</dbReference>
<organism evidence="4 5">
    <name type="scientific">Pycnococcus provasolii</name>
    <dbReference type="NCBI Taxonomy" id="41880"/>
    <lineage>
        <taxon>Eukaryota</taxon>
        <taxon>Viridiplantae</taxon>
        <taxon>Chlorophyta</taxon>
        <taxon>Pseudoscourfieldiophyceae</taxon>
        <taxon>Pseudoscourfieldiales</taxon>
        <taxon>Pycnococcaceae</taxon>
        <taxon>Pycnococcus</taxon>
    </lineage>
</organism>
<evidence type="ECO:0000256" key="2">
    <source>
        <dbReference type="SAM" id="MobiDB-lite"/>
    </source>
</evidence>
<feature type="compositionally biased region" description="Polar residues" evidence="2">
    <location>
        <begin position="9"/>
        <end position="27"/>
    </location>
</feature>
<dbReference type="Proteomes" id="UP000660262">
    <property type="component" value="Unassembled WGS sequence"/>
</dbReference>
<name>A0A830HWG0_9CHLO</name>
<feature type="compositionally biased region" description="Gly residues" evidence="2">
    <location>
        <begin position="298"/>
        <end position="311"/>
    </location>
</feature>
<dbReference type="EMBL" id="BNJQ01000035">
    <property type="protein sequence ID" value="GHP11512.1"/>
    <property type="molecule type" value="Genomic_DNA"/>
</dbReference>
<evidence type="ECO:0000313" key="5">
    <source>
        <dbReference type="Proteomes" id="UP000660262"/>
    </source>
</evidence>
<reference evidence="4" key="1">
    <citation type="submission" date="2020-10" db="EMBL/GenBank/DDBJ databases">
        <title>Unveiling of a novel bifunctional photoreceptor, Dualchrome1, isolated from a cosmopolitan green alga.</title>
        <authorList>
            <person name="Suzuki S."/>
            <person name="Kawachi M."/>
        </authorList>
    </citation>
    <scope>NUCLEOTIDE SEQUENCE</scope>
    <source>
        <strain evidence="4">NIES 2893</strain>
    </source>
</reference>
<dbReference type="OrthoDB" id="10259600at2759"/>
<dbReference type="GO" id="GO:0036002">
    <property type="term" value="F:pre-mRNA binding"/>
    <property type="evidence" value="ECO:0007669"/>
    <property type="project" value="TreeGrafter"/>
</dbReference>
<comment type="caution">
    <text evidence="4">The sequence shown here is derived from an EMBL/GenBank/DDBJ whole genome shotgun (WGS) entry which is preliminary data.</text>
</comment>
<accession>A0A830HWG0</accession>
<keyword evidence="5" id="KW-1185">Reference proteome</keyword>
<proteinExistence type="predicted"/>
<dbReference type="GO" id="GO:0071006">
    <property type="term" value="C:U2-type catalytic step 1 spliceosome"/>
    <property type="evidence" value="ECO:0007669"/>
    <property type="project" value="TreeGrafter"/>
</dbReference>
<evidence type="ECO:0000256" key="1">
    <source>
        <dbReference type="ARBA" id="ARBA00022884"/>
    </source>
</evidence>
<dbReference type="AlphaFoldDB" id="A0A830HWG0"/>
<feature type="region of interest" description="Disordered" evidence="2">
    <location>
        <begin position="1"/>
        <end position="27"/>
    </location>
</feature>
<gene>
    <name evidence="4" type="ORF">PPROV_001024000</name>
</gene>
<dbReference type="GO" id="GO:0071007">
    <property type="term" value="C:U2-type catalytic step 2 spliceosome"/>
    <property type="evidence" value="ECO:0007669"/>
    <property type="project" value="TreeGrafter"/>
</dbReference>
<dbReference type="GO" id="GO:0000974">
    <property type="term" value="C:Prp19 complex"/>
    <property type="evidence" value="ECO:0007669"/>
    <property type="project" value="TreeGrafter"/>
</dbReference>
<dbReference type="InterPro" id="IPR048995">
    <property type="entry name" value="STL11/RBM22-like_N"/>
</dbReference>